<evidence type="ECO:0000256" key="1">
    <source>
        <dbReference type="SAM" id="MobiDB-lite"/>
    </source>
</evidence>
<dbReference type="PANTHER" id="PTHR15237:SF0">
    <property type="entry name" value="CELL CYCLE CHECKPOINT CONTROL PROTEIN"/>
    <property type="match status" value="1"/>
</dbReference>
<dbReference type="GO" id="GO:0030896">
    <property type="term" value="C:checkpoint clamp complex"/>
    <property type="evidence" value="ECO:0007669"/>
    <property type="project" value="InterPro"/>
</dbReference>
<keyword evidence="3" id="KW-1185">Reference proteome</keyword>
<evidence type="ECO:0000313" key="2">
    <source>
        <dbReference type="EMBL" id="POS82830.1"/>
    </source>
</evidence>
<gene>
    <name evidence="2" type="ORF">EPUL_003349</name>
</gene>
<evidence type="ECO:0000313" key="3">
    <source>
        <dbReference type="Proteomes" id="UP000237438"/>
    </source>
</evidence>
<dbReference type="GO" id="GO:0031573">
    <property type="term" value="P:mitotic intra-S DNA damage checkpoint signaling"/>
    <property type="evidence" value="ECO:0007669"/>
    <property type="project" value="TreeGrafter"/>
</dbReference>
<dbReference type="Pfam" id="PF04139">
    <property type="entry name" value="Rad9"/>
    <property type="match status" value="1"/>
</dbReference>
<feature type="region of interest" description="Disordered" evidence="1">
    <location>
        <begin position="76"/>
        <end position="139"/>
    </location>
</feature>
<dbReference type="GO" id="GO:0006281">
    <property type="term" value="P:DNA repair"/>
    <property type="evidence" value="ECO:0007669"/>
    <property type="project" value="TreeGrafter"/>
</dbReference>
<dbReference type="STRING" id="225359.A0A2S4PLC1"/>
<dbReference type="GO" id="GO:0071479">
    <property type="term" value="P:cellular response to ionizing radiation"/>
    <property type="evidence" value="ECO:0007669"/>
    <property type="project" value="TreeGrafter"/>
</dbReference>
<dbReference type="Proteomes" id="UP000237438">
    <property type="component" value="Unassembled WGS sequence"/>
</dbReference>
<organism evidence="2 3">
    <name type="scientific">Erysiphe pulchra</name>
    <dbReference type="NCBI Taxonomy" id="225359"/>
    <lineage>
        <taxon>Eukaryota</taxon>
        <taxon>Fungi</taxon>
        <taxon>Dikarya</taxon>
        <taxon>Ascomycota</taxon>
        <taxon>Pezizomycotina</taxon>
        <taxon>Leotiomycetes</taxon>
        <taxon>Erysiphales</taxon>
        <taxon>Erysiphaceae</taxon>
        <taxon>Erysiphe</taxon>
    </lineage>
</organism>
<dbReference type="Gene3D" id="3.70.10.10">
    <property type="match status" value="1"/>
</dbReference>
<proteinExistence type="predicted"/>
<protein>
    <submittedName>
        <fullName evidence="2">Uncharacterized protein</fullName>
    </submittedName>
</protein>
<comment type="caution">
    <text evidence="2">The sequence shown here is derived from an EMBL/GenBank/DDBJ whole genome shotgun (WGS) entry which is preliminary data.</text>
</comment>
<reference evidence="2 3" key="1">
    <citation type="submission" date="2017-10" db="EMBL/GenBank/DDBJ databases">
        <title>Development of genomic resources for the powdery mildew, Erysiphe pulchra.</title>
        <authorList>
            <person name="Wadl P.A."/>
            <person name="Mack B.M."/>
            <person name="Moore G."/>
            <person name="Beltz S.B."/>
        </authorList>
    </citation>
    <scope>NUCLEOTIDE SEQUENCE [LARGE SCALE GENOMIC DNA]</scope>
    <source>
        <strain evidence="2">Cflorida</strain>
    </source>
</reference>
<dbReference type="OrthoDB" id="60092at2759"/>
<accession>A0A2S4PLC1</accession>
<dbReference type="EMBL" id="PEDP01002211">
    <property type="protein sequence ID" value="POS82830.1"/>
    <property type="molecule type" value="Genomic_DNA"/>
</dbReference>
<dbReference type="AlphaFoldDB" id="A0A2S4PLC1"/>
<feature type="compositionally biased region" description="Polar residues" evidence="1">
    <location>
        <begin position="88"/>
        <end position="101"/>
    </location>
</feature>
<dbReference type="InterPro" id="IPR007268">
    <property type="entry name" value="Rad9/Ddc1"/>
</dbReference>
<name>A0A2S4PLC1_9PEZI</name>
<feature type="compositionally biased region" description="Basic and acidic residues" evidence="1">
    <location>
        <begin position="108"/>
        <end position="118"/>
    </location>
</feature>
<dbReference type="GO" id="GO:0000076">
    <property type="term" value="P:DNA replication checkpoint signaling"/>
    <property type="evidence" value="ECO:0007669"/>
    <property type="project" value="TreeGrafter"/>
</dbReference>
<sequence length="224" mass="25230">MDTLEFSEFAVEELLHIVINVKDLKAIIAHCGILNVMVKVSYSQPSSPMQVKYDFDGVMSNFILMTVGGSSFMSTLNQKRKESKKPASGQSQGTRQPLHQKSSPKRSISKDPPDKAFVSERPTQPRVIKPSPLPPQPSIQSESLFLPGEVHDRKWEPLNFDEEDEEILLWDAGEKDLTTFDSGRRFSMSLTNDEMKKDDSNEITVEGVPPTQKFSQVRNLGIFD</sequence>
<dbReference type="PANTHER" id="PTHR15237">
    <property type="entry name" value="DNA REPAIR PROTEIN RAD9"/>
    <property type="match status" value="1"/>
</dbReference>